<evidence type="ECO:0000256" key="2">
    <source>
        <dbReference type="ARBA" id="ARBA00022448"/>
    </source>
</evidence>
<dbReference type="GO" id="GO:0140359">
    <property type="term" value="F:ABC-type transporter activity"/>
    <property type="evidence" value="ECO:0007669"/>
    <property type="project" value="InterPro"/>
</dbReference>
<keyword evidence="4 13" id="KW-0812">Transmembrane</keyword>
<evidence type="ECO:0000256" key="1">
    <source>
        <dbReference type="ARBA" id="ARBA00004651"/>
    </source>
</evidence>
<comment type="subcellular location">
    <subcellularLocation>
        <location evidence="1">Cell membrane</location>
        <topology evidence="1">Multi-pass membrane protein</topology>
    </subcellularLocation>
</comment>
<evidence type="ECO:0000259" key="15">
    <source>
        <dbReference type="PROSITE" id="PS50929"/>
    </source>
</evidence>
<dbReference type="SMART" id="SM00382">
    <property type="entry name" value="AAA"/>
    <property type="match status" value="1"/>
</dbReference>
<evidence type="ECO:0000259" key="16">
    <source>
        <dbReference type="PROSITE" id="PS50990"/>
    </source>
</evidence>
<dbReference type="InterPro" id="IPR003593">
    <property type="entry name" value="AAA+_ATPase"/>
</dbReference>
<dbReference type="PROSITE" id="PS50929">
    <property type="entry name" value="ABC_TM1F"/>
    <property type="match status" value="1"/>
</dbReference>
<feature type="transmembrane region" description="Helical" evidence="13">
    <location>
        <begin position="164"/>
        <end position="186"/>
    </location>
</feature>
<keyword evidence="5" id="KW-0354">Hemolysis</keyword>
<dbReference type="AlphaFoldDB" id="A0A843SLW2"/>
<dbReference type="Pfam" id="PF00664">
    <property type="entry name" value="ABC_membrane"/>
    <property type="match status" value="1"/>
</dbReference>
<dbReference type="GO" id="GO:0005524">
    <property type="term" value="F:ATP binding"/>
    <property type="evidence" value="ECO:0007669"/>
    <property type="project" value="UniProtKB-KW"/>
</dbReference>
<feature type="transmembrane region" description="Helical" evidence="13">
    <location>
        <begin position="198"/>
        <end position="218"/>
    </location>
</feature>
<evidence type="ECO:0000256" key="12">
    <source>
        <dbReference type="ARBA" id="ARBA00072252"/>
    </source>
</evidence>
<dbReference type="InterPro" id="IPR017871">
    <property type="entry name" value="ABC_transporter-like_CS"/>
</dbReference>
<dbReference type="RefSeq" id="WP_152808952.1">
    <property type="nucleotide sequence ID" value="NZ_WHUF01000009.1"/>
</dbReference>
<keyword evidence="3" id="KW-1003">Cell membrane</keyword>
<comment type="similarity">
    <text evidence="11">Belongs to the ABC transporter superfamily. Cyclolysin exporter (TC 3.A.1.109.2) family.</text>
</comment>
<dbReference type="Gene3D" id="1.20.1560.10">
    <property type="entry name" value="ABC transporter type 1, transmembrane domain"/>
    <property type="match status" value="1"/>
</dbReference>
<dbReference type="PANTHER" id="PTHR24221">
    <property type="entry name" value="ATP-BINDING CASSETTE SUB-FAMILY B"/>
    <property type="match status" value="1"/>
</dbReference>
<dbReference type="EMBL" id="WHUF01000009">
    <property type="protein sequence ID" value="MQA23183.1"/>
    <property type="molecule type" value="Genomic_DNA"/>
</dbReference>
<dbReference type="InterPro" id="IPR011527">
    <property type="entry name" value="ABC1_TM_dom"/>
</dbReference>
<dbReference type="CDD" id="cd18783">
    <property type="entry name" value="ABC_6TM_PrtD_LapB_HlyB_like"/>
    <property type="match status" value="1"/>
</dbReference>
<dbReference type="GO" id="GO:0016887">
    <property type="term" value="F:ATP hydrolysis activity"/>
    <property type="evidence" value="ECO:0007669"/>
    <property type="project" value="InterPro"/>
</dbReference>
<evidence type="ECO:0000256" key="8">
    <source>
        <dbReference type="ARBA" id="ARBA00022989"/>
    </source>
</evidence>
<feature type="transmembrane region" description="Helical" evidence="13">
    <location>
        <begin position="300"/>
        <end position="319"/>
    </location>
</feature>
<evidence type="ECO:0000256" key="4">
    <source>
        <dbReference type="ARBA" id="ARBA00022692"/>
    </source>
</evidence>
<comment type="function">
    <text evidence="10">Involved in the export of calmodulin-sensitive adenylate cyclase-hemolysin (cyclolysin).</text>
</comment>
<dbReference type="SUPFAM" id="SSF52540">
    <property type="entry name" value="P-loop containing nucleoside triphosphate hydrolases"/>
    <property type="match status" value="1"/>
</dbReference>
<dbReference type="FunFam" id="3.40.50.300:FF:000299">
    <property type="entry name" value="ABC transporter ATP-binding protein/permease"/>
    <property type="match status" value="1"/>
</dbReference>
<evidence type="ECO:0000256" key="10">
    <source>
        <dbReference type="ARBA" id="ARBA00055355"/>
    </source>
</evidence>
<feature type="domain" description="ABC transporter" evidence="14">
    <location>
        <begin position="476"/>
        <end position="711"/>
    </location>
</feature>
<feature type="transmembrane region" description="Helical" evidence="13">
    <location>
        <begin position="272"/>
        <end position="294"/>
    </location>
</feature>
<keyword evidence="8 13" id="KW-1133">Transmembrane helix</keyword>
<name>A0A843SLW2_9BURK</name>
<proteinExistence type="inferred from homology"/>
<evidence type="ECO:0000256" key="13">
    <source>
        <dbReference type="SAM" id="Phobius"/>
    </source>
</evidence>
<gene>
    <name evidence="17" type="ORF">GEV01_27040</name>
</gene>
<dbReference type="InterPro" id="IPR005074">
    <property type="entry name" value="Peptidase_C39"/>
</dbReference>
<evidence type="ECO:0000256" key="5">
    <source>
        <dbReference type="ARBA" id="ARBA00022735"/>
    </source>
</evidence>
<dbReference type="GO" id="GO:0006508">
    <property type="term" value="P:proteolysis"/>
    <property type="evidence" value="ECO:0007669"/>
    <property type="project" value="InterPro"/>
</dbReference>
<evidence type="ECO:0000256" key="3">
    <source>
        <dbReference type="ARBA" id="ARBA00022475"/>
    </source>
</evidence>
<dbReference type="Pfam" id="PF00005">
    <property type="entry name" value="ABC_tran"/>
    <property type="match status" value="1"/>
</dbReference>
<keyword evidence="7 17" id="KW-0067">ATP-binding</keyword>
<dbReference type="GO" id="GO:0008233">
    <property type="term" value="F:peptidase activity"/>
    <property type="evidence" value="ECO:0007669"/>
    <property type="project" value="InterPro"/>
</dbReference>
<dbReference type="Gene3D" id="3.40.50.300">
    <property type="entry name" value="P-loop containing nucleotide triphosphate hydrolases"/>
    <property type="match status" value="1"/>
</dbReference>
<dbReference type="Pfam" id="PF03412">
    <property type="entry name" value="Peptidase_C39"/>
    <property type="match status" value="1"/>
</dbReference>
<keyword evidence="5" id="KW-0204">Cytolysis</keyword>
<protein>
    <recommendedName>
        <fullName evidence="12">Cyclolysin secretion/processing ATP-binding protein CyaB</fullName>
    </recommendedName>
</protein>
<dbReference type="InterPro" id="IPR036640">
    <property type="entry name" value="ABC1_TM_sf"/>
</dbReference>
<organism evidence="17 18">
    <name type="scientific">Rugamonas rivuli</name>
    <dbReference type="NCBI Taxonomy" id="2743358"/>
    <lineage>
        <taxon>Bacteria</taxon>
        <taxon>Pseudomonadati</taxon>
        <taxon>Pseudomonadota</taxon>
        <taxon>Betaproteobacteria</taxon>
        <taxon>Burkholderiales</taxon>
        <taxon>Oxalobacteraceae</taxon>
        <taxon>Telluria group</taxon>
        <taxon>Rugamonas</taxon>
    </lineage>
</organism>
<dbReference type="PANTHER" id="PTHR24221:SF647">
    <property type="entry name" value="BLL6336 PROTEIN"/>
    <property type="match status" value="1"/>
</dbReference>
<dbReference type="InterPro" id="IPR039421">
    <property type="entry name" value="Type_1_exporter"/>
</dbReference>
<evidence type="ECO:0000256" key="7">
    <source>
        <dbReference type="ARBA" id="ARBA00022840"/>
    </source>
</evidence>
<evidence type="ECO:0000259" key="14">
    <source>
        <dbReference type="PROSITE" id="PS50893"/>
    </source>
</evidence>
<dbReference type="Proteomes" id="UP000444318">
    <property type="component" value="Unassembled WGS sequence"/>
</dbReference>
<evidence type="ECO:0000313" key="18">
    <source>
        <dbReference type="Proteomes" id="UP000444318"/>
    </source>
</evidence>
<accession>A0A843SLW2</accession>
<dbReference type="GO" id="GO:0034040">
    <property type="term" value="F:ATPase-coupled lipid transmembrane transporter activity"/>
    <property type="evidence" value="ECO:0007669"/>
    <property type="project" value="TreeGrafter"/>
</dbReference>
<dbReference type="PROSITE" id="PS50893">
    <property type="entry name" value="ABC_TRANSPORTER_2"/>
    <property type="match status" value="1"/>
</dbReference>
<keyword evidence="6" id="KW-0547">Nucleotide-binding</keyword>
<evidence type="ECO:0000256" key="11">
    <source>
        <dbReference type="ARBA" id="ARBA00061173"/>
    </source>
</evidence>
<dbReference type="Gene3D" id="3.90.70.10">
    <property type="entry name" value="Cysteine proteinases"/>
    <property type="match status" value="1"/>
</dbReference>
<dbReference type="GO" id="GO:0005886">
    <property type="term" value="C:plasma membrane"/>
    <property type="evidence" value="ECO:0007669"/>
    <property type="project" value="UniProtKB-SubCell"/>
</dbReference>
<keyword evidence="18" id="KW-1185">Reference proteome</keyword>
<feature type="domain" description="ABC transmembrane type-1" evidence="15">
    <location>
        <begin position="164"/>
        <end position="443"/>
    </location>
</feature>
<dbReference type="PROSITE" id="PS00211">
    <property type="entry name" value="ABC_TRANSPORTER_1"/>
    <property type="match status" value="1"/>
</dbReference>
<dbReference type="InterPro" id="IPR003439">
    <property type="entry name" value="ABC_transporter-like_ATP-bd"/>
</dbReference>
<keyword evidence="9 13" id="KW-0472">Membrane</keyword>
<evidence type="ECO:0000313" key="17">
    <source>
        <dbReference type="EMBL" id="MQA23183.1"/>
    </source>
</evidence>
<dbReference type="PROSITE" id="PS50990">
    <property type="entry name" value="PEPTIDASE_C39"/>
    <property type="match status" value="1"/>
</dbReference>
<evidence type="ECO:0000256" key="9">
    <source>
        <dbReference type="ARBA" id="ARBA00023136"/>
    </source>
</evidence>
<comment type="caution">
    <text evidence="17">The sequence shown here is derived from an EMBL/GenBank/DDBJ whole genome shotgun (WGS) entry which is preliminary data.</text>
</comment>
<dbReference type="GO" id="GO:0031640">
    <property type="term" value="P:killing of cells of another organism"/>
    <property type="evidence" value="ECO:0007669"/>
    <property type="project" value="UniProtKB-KW"/>
</dbReference>
<reference evidence="17 18" key="1">
    <citation type="submission" date="2019-10" db="EMBL/GenBank/DDBJ databases">
        <title>Two novel species isolated from a subtropical stream in China.</title>
        <authorList>
            <person name="Lu H."/>
        </authorList>
    </citation>
    <scope>NUCLEOTIDE SEQUENCE [LARGE SCALE GENOMIC DNA]</scope>
    <source>
        <strain evidence="17 18">FT103W</strain>
    </source>
</reference>
<dbReference type="InterPro" id="IPR027417">
    <property type="entry name" value="P-loop_NTPase"/>
</dbReference>
<evidence type="ECO:0000256" key="6">
    <source>
        <dbReference type="ARBA" id="ARBA00022741"/>
    </source>
</evidence>
<feature type="domain" description="Peptidase C39" evidence="16">
    <location>
        <begin position="1"/>
        <end position="132"/>
    </location>
</feature>
<sequence length="716" mass="78722">MHDKFPHTAIQCLTAIAQHHGLQINPERLIDDYALRAEEPGTGALLRIASDIGLKAKADKLTWSRLMAQGGVFPLMARLVDGNMVIAVGVKPGDNGAEDQVAVLNPANANAAVVMVGRADFEKRWGGDVLFIKRQHKLNDPNQPFGLRWFIPEILKQKSAFRDIFIAAIAMQLLALASPIFFQLVIDKVLTHQSVTTLQVLAVGIVAALVFDATFGFLRQTLTLAASNKIDMRLTRRVFSHLLSLPIDFFETTSAGVVTRHMQQLEKIRSFLTGRLFFTALDLIALLVFVPILFSYSFKLAMIVLLFAGMIAAVVMAMVPTFQRRLNALYSAEGQRQGMLVETIHGMRTVKALAIEPSQRRIWDQRSAEAITMHFRVGQISIAGNAVTDFLGKLLPVTLIVVGAADVFDSTLSVGALIAFQMLSGRVTQPLISIVGLVNEYQETALSVRMLGEVMNRAPEGRAGANGLRPILQGEIRFDDVTFRYPGAQAMALDKARFTIEPGTVVGIVGRSGSGKTTLTKLIQGLYPVQEGIVRFDGIDAREIELSHLRRQIGVVLQENFLFRGTVRENLSVTKPDATFEELVEAAAAAGADEFIERLPMGYDTVLEENASNLSGGQKQRLSIARTLVAKPRILILDEAASALDPESEAIFISNLSRIAVGRTVVMISHRLSTLVNADKIMVMQQGRLMDAGRHEELLTRSDTYQHLWNQQTSHL</sequence>
<dbReference type="SUPFAM" id="SSF90123">
    <property type="entry name" value="ABC transporter transmembrane region"/>
    <property type="match status" value="1"/>
</dbReference>
<keyword evidence="2" id="KW-0813">Transport</keyword>